<dbReference type="SUPFAM" id="SSF53474">
    <property type="entry name" value="alpha/beta-Hydrolases"/>
    <property type="match status" value="1"/>
</dbReference>
<evidence type="ECO:0000259" key="1">
    <source>
        <dbReference type="Pfam" id="PF12697"/>
    </source>
</evidence>
<dbReference type="Pfam" id="PF12697">
    <property type="entry name" value="Abhydrolase_6"/>
    <property type="match status" value="1"/>
</dbReference>
<organism evidence="2 3">
    <name type="scientific">Candidatus Microbacterium stercoravium</name>
    <dbReference type="NCBI Taxonomy" id="2838697"/>
    <lineage>
        <taxon>Bacteria</taxon>
        <taxon>Bacillati</taxon>
        <taxon>Actinomycetota</taxon>
        <taxon>Actinomycetes</taxon>
        <taxon>Micrococcales</taxon>
        <taxon>Microbacteriaceae</taxon>
        <taxon>Microbacterium</taxon>
    </lineage>
</organism>
<dbReference type="InterPro" id="IPR000073">
    <property type="entry name" value="AB_hydrolase_1"/>
</dbReference>
<dbReference type="GO" id="GO:0016787">
    <property type="term" value="F:hydrolase activity"/>
    <property type="evidence" value="ECO:0007669"/>
    <property type="project" value="UniProtKB-KW"/>
</dbReference>
<sequence length="263" mass="27428">MSAVTTPTGDRVVFDRYGPERAPGVLFISGAGPTRAEDPETTAAARLLGERGVQASVHDRVGRGDSAADGPIDLERELRAIEALAGELGGPVVLTGHSSGCAIAMLAAARIAACAGVVLWEAPIGQFDDGAPAWWDAVAAHIDADRLEDAVAAYMVGMPPEWIEELKRSPQYPSVVLSWMPDGMALSLVEHIGLEEALRGVAEPVLALVGAETFPGMAETASAIARAAPNGAAEELAGAWHSWEPAAMASRLDRFVRDAVSSE</sequence>
<dbReference type="Proteomes" id="UP000824220">
    <property type="component" value="Unassembled WGS sequence"/>
</dbReference>
<keyword evidence="2" id="KW-0378">Hydrolase</keyword>
<dbReference type="EMBL" id="DXAM01000114">
    <property type="protein sequence ID" value="HJA04808.1"/>
    <property type="molecule type" value="Genomic_DNA"/>
</dbReference>
<dbReference type="InterPro" id="IPR029058">
    <property type="entry name" value="AB_hydrolase_fold"/>
</dbReference>
<dbReference type="AlphaFoldDB" id="A0A9D2H590"/>
<feature type="domain" description="AB hydrolase-1" evidence="1">
    <location>
        <begin position="25"/>
        <end position="243"/>
    </location>
</feature>
<evidence type="ECO:0000313" key="2">
    <source>
        <dbReference type="EMBL" id="HJA04808.1"/>
    </source>
</evidence>
<protein>
    <submittedName>
        <fullName evidence="2">Alpha/beta fold hydrolase</fullName>
    </submittedName>
</protein>
<reference evidence="2" key="1">
    <citation type="journal article" date="2021" name="PeerJ">
        <title>Extensive microbial diversity within the chicken gut microbiome revealed by metagenomics and culture.</title>
        <authorList>
            <person name="Gilroy R."/>
            <person name="Ravi A."/>
            <person name="Getino M."/>
            <person name="Pursley I."/>
            <person name="Horton D.L."/>
            <person name="Alikhan N.F."/>
            <person name="Baker D."/>
            <person name="Gharbi K."/>
            <person name="Hall N."/>
            <person name="Watson M."/>
            <person name="Adriaenssens E.M."/>
            <person name="Foster-Nyarko E."/>
            <person name="Jarju S."/>
            <person name="Secka A."/>
            <person name="Antonio M."/>
            <person name="Oren A."/>
            <person name="Chaudhuri R.R."/>
            <person name="La Ragione R."/>
            <person name="Hildebrand F."/>
            <person name="Pallen M.J."/>
        </authorList>
    </citation>
    <scope>NUCLEOTIDE SEQUENCE</scope>
    <source>
        <strain evidence="2">ChiHjej8B7-3636</strain>
    </source>
</reference>
<accession>A0A9D2H590</accession>
<dbReference type="Gene3D" id="3.40.50.1820">
    <property type="entry name" value="alpha/beta hydrolase"/>
    <property type="match status" value="1"/>
</dbReference>
<comment type="caution">
    <text evidence="2">The sequence shown here is derived from an EMBL/GenBank/DDBJ whole genome shotgun (WGS) entry which is preliminary data.</text>
</comment>
<gene>
    <name evidence="2" type="ORF">H9800_08100</name>
</gene>
<evidence type="ECO:0000313" key="3">
    <source>
        <dbReference type="Proteomes" id="UP000824220"/>
    </source>
</evidence>
<proteinExistence type="predicted"/>
<name>A0A9D2H590_9MICO</name>
<reference evidence="2" key="2">
    <citation type="submission" date="2021-04" db="EMBL/GenBank/DDBJ databases">
        <authorList>
            <person name="Gilroy R."/>
        </authorList>
    </citation>
    <scope>NUCLEOTIDE SEQUENCE</scope>
    <source>
        <strain evidence="2">ChiHjej8B7-3636</strain>
    </source>
</reference>